<gene>
    <name evidence="9" type="ORF">NOG11_05700</name>
</gene>
<dbReference type="InterPro" id="IPR011990">
    <property type="entry name" value="TPR-like_helical_dom_sf"/>
</dbReference>
<dbReference type="GO" id="GO:0005524">
    <property type="term" value="F:ATP binding"/>
    <property type="evidence" value="ECO:0007669"/>
    <property type="project" value="UniProtKB-KW"/>
</dbReference>
<dbReference type="InterPro" id="IPR011495">
    <property type="entry name" value="Sig_transdc_His_kin_sub2_dim/P"/>
</dbReference>
<sequence>MADLIALKGRQAEAAAQSLLTQGRYDLVTPAIVSSFEDEVPPSLSSALRSALLLAEVKSAPAKASTEAEIEELIEAAEKSGDLSSLAYLYAALAARRKADGQWDEITGALDLAFTAAEQAGFEGLLPHLQFARGESAVRTRAYGDALPWLRPAYESFLASGRRMDAGEVCQLMAGSWAYDPERSSENIERAAAGSGGDRPCRIAAVFYRGQRDQLPYAEMERRGLAAAKAAGEAGLDTMSPWLLNSIAMAAARNGNYGAAANFYSQARGGFEAVGNLFMVAAVASNEAVNLVEIGARDEAIPILERSLAIFRETAPDRQDSILKVQRQLGLAHEGEGRLAEAELWLARAYETSRAFTNRYYDGLVGSDYARILYARGRQAEGLAMADDAVAVLLAEAQVPDKATAAKTLSWAAEQYLRRGEIENAQATLERAGGLMDPGGEGAKALADSPWELMTRLQYARSMSDLLFALDRRDEAAAYARVALTLSENRLEEQKIRAMANAELQRVVAENEMKIASLGQEAEMTAAVLKHTRARAFLGGGAALAASIAALAVYRSYRTQKQLSESKETFLAEIHHRMANNLQIITSLLRVEARADKASLKDAANRARTMGLIHHHIYHHGQDKFIDAEAFLRALVVLMGEALERPGVTIELDAEPVALDISAATPVGLIVCEAVTNAYKYAFEDSQTGTVTVGLDDEGSTITLTVADDGCGMSKDEPRGGSQGQRLMADLAQQIGGVLSVLDHPGGGTLVAVKGIPKGLETQGEPADFQDLPQTGENA</sequence>
<evidence type="ECO:0000313" key="10">
    <source>
        <dbReference type="Proteomes" id="UP001142610"/>
    </source>
</evidence>
<dbReference type="EMBL" id="JANIBC010000003">
    <property type="protein sequence ID" value="MCQ8184880.1"/>
    <property type="molecule type" value="Genomic_DNA"/>
</dbReference>
<dbReference type="Pfam" id="PF02518">
    <property type="entry name" value="HATPase_c"/>
    <property type="match status" value="1"/>
</dbReference>
<dbReference type="SUPFAM" id="SSF48452">
    <property type="entry name" value="TPR-like"/>
    <property type="match status" value="2"/>
</dbReference>
<dbReference type="EC" id="2.7.13.3" evidence="2"/>
<keyword evidence="6" id="KW-0418">Kinase</keyword>
<keyword evidence="10" id="KW-1185">Reference proteome</keyword>
<evidence type="ECO:0000259" key="8">
    <source>
        <dbReference type="SMART" id="SM00387"/>
    </source>
</evidence>
<dbReference type="RefSeq" id="WP_256618743.1">
    <property type="nucleotide sequence ID" value="NZ_JANIBC010000003.1"/>
</dbReference>
<dbReference type="InterPro" id="IPR003594">
    <property type="entry name" value="HATPase_dom"/>
</dbReference>
<protein>
    <recommendedName>
        <fullName evidence="2">histidine kinase</fullName>
        <ecNumber evidence="2">2.7.13.3</ecNumber>
    </recommendedName>
</protein>
<dbReference type="Proteomes" id="UP001142610">
    <property type="component" value="Unassembled WGS sequence"/>
</dbReference>
<keyword evidence="4" id="KW-0808">Transferase</keyword>
<dbReference type="PANTHER" id="PTHR41523">
    <property type="entry name" value="TWO-COMPONENT SYSTEM SENSOR PROTEIN"/>
    <property type="match status" value="1"/>
</dbReference>
<name>A0A9X2L867_9PROT</name>
<dbReference type="InterPro" id="IPR036890">
    <property type="entry name" value="HATPase_C_sf"/>
</dbReference>
<dbReference type="Pfam" id="PF07568">
    <property type="entry name" value="HisKA_2"/>
    <property type="match status" value="1"/>
</dbReference>
<evidence type="ECO:0000256" key="4">
    <source>
        <dbReference type="ARBA" id="ARBA00022679"/>
    </source>
</evidence>
<evidence type="ECO:0000256" key="6">
    <source>
        <dbReference type="ARBA" id="ARBA00022777"/>
    </source>
</evidence>
<accession>A0A9X2L867</accession>
<dbReference type="PANTHER" id="PTHR41523:SF8">
    <property type="entry name" value="ETHYLENE RESPONSE SENSOR PROTEIN"/>
    <property type="match status" value="1"/>
</dbReference>
<evidence type="ECO:0000256" key="7">
    <source>
        <dbReference type="ARBA" id="ARBA00022840"/>
    </source>
</evidence>
<dbReference type="SUPFAM" id="SSF55874">
    <property type="entry name" value="ATPase domain of HSP90 chaperone/DNA topoisomerase II/histidine kinase"/>
    <property type="match status" value="1"/>
</dbReference>
<comment type="catalytic activity">
    <reaction evidence="1">
        <text>ATP + protein L-histidine = ADP + protein N-phospho-L-histidine.</text>
        <dbReference type="EC" id="2.7.13.3"/>
    </reaction>
</comment>
<feature type="domain" description="Histidine kinase/HSP90-like ATPase" evidence="8">
    <location>
        <begin position="662"/>
        <end position="759"/>
    </location>
</feature>
<evidence type="ECO:0000313" key="9">
    <source>
        <dbReference type="EMBL" id="MCQ8184880.1"/>
    </source>
</evidence>
<dbReference type="Gene3D" id="1.25.40.10">
    <property type="entry name" value="Tetratricopeptide repeat domain"/>
    <property type="match status" value="1"/>
</dbReference>
<keyword evidence="5" id="KW-0547">Nucleotide-binding</keyword>
<reference evidence="9" key="1">
    <citation type="submission" date="2022-07" db="EMBL/GenBank/DDBJ databases">
        <title>Parvularcula maris sp. nov., an algicidal bacterium isolated from seawater.</title>
        <authorList>
            <person name="Li F."/>
        </authorList>
    </citation>
    <scope>NUCLEOTIDE SEQUENCE</scope>
    <source>
        <strain evidence="9">BGMRC 0090</strain>
    </source>
</reference>
<dbReference type="Gene3D" id="3.30.450.20">
    <property type="entry name" value="PAS domain"/>
    <property type="match status" value="1"/>
</dbReference>
<evidence type="ECO:0000256" key="5">
    <source>
        <dbReference type="ARBA" id="ARBA00022741"/>
    </source>
</evidence>
<keyword evidence="7" id="KW-0067">ATP-binding</keyword>
<evidence type="ECO:0000256" key="3">
    <source>
        <dbReference type="ARBA" id="ARBA00022553"/>
    </source>
</evidence>
<dbReference type="SMART" id="SM00387">
    <property type="entry name" value="HATPase_c"/>
    <property type="match status" value="1"/>
</dbReference>
<comment type="caution">
    <text evidence="9">The sequence shown here is derived from an EMBL/GenBank/DDBJ whole genome shotgun (WGS) entry which is preliminary data.</text>
</comment>
<dbReference type="GO" id="GO:0004673">
    <property type="term" value="F:protein histidine kinase activity"/>
    <property type="evidence" value="ECO:0007669"/>
    <property type="project" value="UniProtKB-EC"/>
</dbReference>
<proteinExistence type="predicted"/>
<dbReference type="Gene3D" id="3.30.565.10">
    <property type="entry name" value="Histidine kinase-like ATPase, C-terminal domain"/>
    <property type="match status" value="1"/>
</dbReference>
<evidence type="ECO:0000256" key="2">
    <source>
        <dbReference type="ARBA" id="ARBA00012438"/>
    </source>
</evidence>
<organism evidence="9 10">
    <name type="scientific">Parvularcula maris</name>
    <dbReference type="NCBI Taxonomy" id="2965077"/>
    <lineage>
        <taxon>Bacteria</taxon>
        <taxon>Pseudomonadati</taxon>
        <taxon>Pseudomonadota</taxon>
        <taxon>Alphaproteobacteria</taxon>
        <taxon>Parvularculales</taxon>
        <taxon>Parvularculaceae</taxon>
        <taxon>Parvularcula</taxon>
    </lineage>
</organism>
<keyword evidence="3" id="KW-0597">Phosphoprotein</keyword>
<dbReference type="AlphaFoldDB" id="A0A9X2L867"/>
<evidence type="ECO:0000256" key="1">
    <source>
        <dbReference type="ARBA" id="ARBA00000085"/>
    </source>
</evidence>